<dbReference type="KEGG" id="hhl:Halha_1375"/>
<keyword evidence="3" id="KW-1185">Reference proteome</keyword>
<feature type="transmembrane region" description="Helical" evidence="1">
    <location>
        <begin position="316"/>
        <end position="336"/>
    </location>
</feature>
<evidence type="ECO:0000313" key="3">
    <source>
        <dbReference type="Proteomes" id="UP000010880"/>
    </source>
</evidence>
<sequence>MDNKVEVIKETLGVENNEAKKALDLADQDLDKALEMVEFVDKSYVLIQGKLNYGGYNKNYALFNLILNGKEGEFIKTNSVVDTDNKLWETDLTVNNKVFTKTIDQFSSNLNKKKQHLALKKIFTPAHIYQIFQLTKEDNIEERQFFFAEKLERYLEEAVELEIIAKLKTKVQLTRDHPDLFSNEKEDTKENTKEEGQLGLDIKLKCRPFISPTKGKRPRDLHIEDKLVVEIIDNREIGRYFGKLLTSKSSDLVTGKITALNFNSAVGRYSITVQFGPRVYGKLVTGTEIKIATKNDSNSTPNSTKIEEKDSNNNSIILLVAMSIIILAIVSVGFYLI</sequence>
<evidence type="ECO:0000313" key="2">
    <source>
        <dbReference type="EMBL" id="AGB41320.1"/>
    </source>
</evidence>
<dbReference type="STRING" id="748449.Halha_1375"/>
<keyword evidence="1" id="KW-0472">Membrane</keyword>
<protein>
    <submittedName>
        <fullName evidence="2">Uncharacterized protein</fullName>
    </submittedName>
</protein>
<accession>L0K9X7</accession>
<dbReference type="HOGENOM" id="CLU_823271_0_0_9"/>
<dbReference type="RefSeq" id="WP_015327042.1">
    <property type="nucleotide sequence ID" value="NC_019978.1"/>
</dbReference>
<keyword evidence="1" id="KW-1133">Transmembrane helix</keyword>
<dbReference type="EMBL" id="CP003359">
    <property type="protein sequence ID" value="AGB41320.1"/>
    <property type="molecule type" value="Genomic_DNA"/>
</dbReference>
<reference evidence="3" key="1">
    <citation type="submission" date="2012-02" db="EMBL/GenBank/DDBJ databases">
        <title>The complete genome of Halobacteroides halobius DSM 5150.</title>
        <authorList>
            <person name="Lucas S."/>
            <person name="Copeland A."/>
            <person name="Lapidus A."/>
            <person name="Glavina del Rio T."/>
            <person name="Dalin E."/>
            <person name="Tice H."/>
            <person name="Bruce D."/>
            <person name="Goodwin L."/>
            <person name="Pitluck S."/>
            <person name="Peters L."/>
            <person name="Mikhailova N."/>
            <person name="Gu W."/>
            <person name="Kyrpides N."/>
            <person name="Mavromatis K."/>
            <person name="Ivanova N."/>
            <person name="Brettin T."/>
            <person name="Detter J.C."/>
            <person name="Han C."/>
            <person name="Larimer F."/>
            <person name="Land M."/>
            <person name="Hauser L."/>
            <person name="Markowitz V."/>
            <person name="Cheng J.-F."/>
            <person name="Hugenholtz P."/>
            <person name="Woyke T."/>
            <person name="Wu D."/>
            <person name="Tindall B."/>
            <person name="Pomrenke H."/>
            <person name="Brambilla E."/>
            <person name="Klenk H.-P."/>
            <person name="Eisen J.A."/>
        </authorList>
    </citation>
    <scope>NUCLEOTIDE SEQUENCE [LARGE SCALE GENOMIC DNA]</scope>
    <source>
        <strain evidence="3">ATCC 35273 / DSM 5150 / MD-1</strain>
    </source>
</reference>
<proteinExistence type="predicted"/>
<evidence type="ECO:0000256" key="1">
    <source>
        <dbReference type="SAM" id="Phobius"/>
    </source>
</evidence>
<organism evidence="2 3">
    <name type="scientific">Halobacteroides halobius (strain ATCC 35273 / DSM 5150 / MD-1)</name>
    <dbReference type="NCBI Taxonomy" id="748449"/>
    <lineage>
        <taxon>Bacteria</taxon>
        <taxon>Bacillati</taxon>
        <taxon>Bacillota</taxon>
        <taxon>Clostridia</taxon>
        <taxon>Halanaerobiales</taxon>
        <taxon>Halobacteroidaceae</taxon>
        <taxon>Halobacteroides</taxon>
    </lineage>
</organism>
<dbReference type="AlphaFoldDB" id="L0K9X7"/>
<gene>
    <name evidence="2" type="ordered locus">Halha_1375</name>
</gene>
<name>L0K9X7_HALHC</name>
<dbReference type="OrthoDB" id="2112775at2"/>
<dbReference type="Proteomes" id="UP000010880">
    <property type="component" value="Chromosome"/>
</dbReference>
<keyword evidence="1" id="KW-0812">Transmembrane</keyword>